<evidence type="ECO:0000313" key="2">
    <source>
        <dbReference type="EMBL" id="OCA87276.1"/>
    </source>
</evidence>
<accession>A0A1B9ATQ1</accession>
<keyword evidence="1" id="KW-1133">Transmembrane helix</keyword>
<name>A0A1B9ATQ1_9BACI</name>
<reference evidence="3" key="1">
    <citation type="submission" date="2016-05" db="EMBL/GenBank/DDBJ databases">
        <authorList>
            <person name="Liu B."/>
            <person name="Wang J."/>
            <person name="Zhu Y."/>
            <person name="Liu G."/>
            <person name="Chen Q."/>
            <person name="Chen Z."/>
            <person name="Lan J."/>
            <person name="Che J."/>
            <person name="Ge C."/>
            <person name="Shi H."/>
            <person name="Pan Z."/>
            <person name="Liu X."/>
        </authorList>
    </citation>
    <scope>NUCLEOTIDE SEQUENCE [LARGE SCALE GENOMIC DNA]</scope>
    <source>
        <strain evidence="3">FJAT-27215</strain>
    </source>
</reference>
<keyword evidence="1" id="KW-0812">Transmembrane</keyword>
<organism evidence="2 3">
    <name type="scientific">Pseudobacillus wudalianchiensis</name>
    <dbReference type="NCBI Taxonomy" id="1743143"/>
    <lineage>
        <taxon>Bacteria</taxon>
        <taxon>Bacillati</taxon>
        <taxon>Bacillota</taxon>
        <taxon>Bacilli</taxon>
        <taxon>Bacillales</taxon>
        <taxon>Bacillaceae</taxon>
        <taxon>Pseudobacillus</taxon>
    </lineage>
</organism>
<comment type="caution">
    <text evidence="2">The sequence shown here is derived from an EMBL/GenBank/DDBJ whole genome shotgun (WGS) entry which is preliminary data.</text>
</comment>
<dbReference type="AlphaFoldDB" id="A0A1B9ATQ1"/>
<dbReference type="SUPFAM" id="SSF75708">
    <property type="entry name" value="Chemotaxis phosphatase CheZ"/>
    <property type="match status" value="1"/>
</dbReference>
<evidence type="ECO:0000256" key="1">
    <source>
        <dbReference type="SAM" id="Phobius"/>
    </source>
</evidence>
<proteinExistence type="predicted"/>
<dbReference type="Proteomes" id="UP000092578">
    <property type="component" value="Unassembled WGS sequence"/>
</dbReference>
<sequence>MTTESFALKMFEEIGGLRGDLKEVSATMRGIDEKLNHMNNKIEDVKVMAKGAAETAMAANDKANKALDFIADHKEDIDRLYSKFRESAAERKADRQEASNKIFKWISIVVPASIGLTGLVVTVIFNLINN</sequence>
<feature type="transmembrane region" description="Helical" evidence="1">
    <location>
        <begin position="105"/>
        <end position="128"/>
    </location>
</feature>
<protein>
    <submittedName>
        <fullName evidence="2">Uncharacterized protein</fullName>
    </submittedName>
</protein>
<keyword evidence="3" id="KW-1185">Reference proteome</keyword>
<keyword evidence="1" id="KW-0472">Membrane</keyword>
<evidence type="ECO:0000313" key="3">
    <source>
        <dbReference type="Proteomes" id="UP000092578"/>
    </source>
</evidence>
<gene>
    <name evidence="2" type="ORF">A8F95_08490</name>
</gene>
<dbReference type="EMBL" id="MAYT01000023">
    <property type="protein sequence ID" value="OCA87276.1"/>
    <property type="molecule type" value="Genomic_DNA"/>
</dbReference>